<dbReference type="SUPFAM" id="SSF90229">
    <property type="entry name" value="CCCH zinc finger"/>
    <property type="match status" value="1"/>
</dbReference>
<feature type="domain" description="C3H1-type" evidence="9">
    <location>
        <begin position="193"/>
        <end position="220"/>
    </location>
</feature>
<feature type="repeat" description="WD" evidence="6">
    <location>
        <begin position="395"/>
        <end position="434"/>
    </location>
</feature>
<keyword evidence="5 7" id="KW-0862">Zinc</keyword>
<accession>A0ABD1TVL2</accession>
<dbReference type="Gene3D" id="3.30.1370.210">
    <property type="match status" value="1"/>
</dbReference>
<feature type="domain" description="C3H1-type" evidence="9">
    <location>
        <begin position="59"/>
        <end position="85"/>
    </location>
</feature>
<name>A0ABD1TVL2_9LAMI</name>
<dbReference type="PROSITE" id="PS50082">
    <property type="entry name" value="WD_REPEATS_2"/>
    <property type="match status" value="3"/>
</dbReference>
<keyword evidence="1 6" id="KW-0853">WD repeat</keyword>
<dbReference type="InterPro" id="IPR036855">
    <property type="entry name" value="Znf_CCCH_sf"/>
</dbReference>
<dbReference type="Proteomes" id="UP001604277">
    <property type="component" value="Unassembled WGS sequence"/>
</dbReference>
<dbReference type="EMBL" id="JBFOLJ010000008">
    <property type="protein sequence ID" value="KAL2516485.1"/>
    <property type="molecule type" value="Genomic_DNA"/>
</dbReference>
<evidence type="ECO:0000259" key="9">
    <source>
        <dbReference type="PROSITE" id="PS50103"/>
    </source>
</evidence>
<reference evidence="11" key="1">
    <citation type="submission" date="2024-07" db="EMBL/GenBank/DDBJ databases">
        <title>Two chromosome-level genome assemblies of Korean endemic species Abeliophyllum distichum and Forsythia ovata (Oleaceae).</title>
        <authorList>
            <person name="Jang H."/>
        </authorList>
    </citation>
    <scope>NUCLEOTIDE SEQUENCE [LARGE SCALE GENOMIC DNA]</scope>
</reference>
<dbReference type="InterPro" id="IPR020472">
    <property type="entry name" value="WD40_PAC1"/>
</dbReference>
<dbReference type="SMART" id="SM00356">
    <property type="entry name" value="ZnF_C3H1"/>
    <property type="match status" value="2"/>
</dbReference>
<comment type="caution">
    <text evidence="10">The sequence shown here is derived from an EMBL/GenBank/DDBJ whole genome shotgun (WGS) entry which is preliminary data.</text>
</comment>
<protein>
    <submittedName>
        <fullName evidence="10">Zinc finger CCCH domain-containing protein 48</fullName>
    </submittedName>
</protein>
<feature type="compositionally biased region" description="Basic residues" evidence="8">
    <location>
        <begin position="107"/>
        <end position="120"/>
    </location>
</feature>
<evidence type="ECO:0000256" key="4">
    <source>
        <dbReference type="ARBA" id="ARBA00022771"/>
    </source>
</evidence>
<sequence>MVVFKKWVKGGEGHKPPLPSCQGRWGKEIVFGVVDLSVIMDIKAARRVSVYNRLEGGRPMKNQVCAYWLAGRCNRDPCRFMHRESPPPPRKTKQTHSVSPLDSRYLHSSRKTWRNPKNHTPKNGTVLTNGGAGSKRTNGEVSLQEVLANDGRKTDRKDQEMVKTTNGSVRGQQTVQKVLTAEVVESESKSVQKPQPKLCKYWVTDGCVHGDKCKDVHSWFCGSGFTMLTKLEGHIKTITGIALPSGSDKLYSVSEDRTIRIWDCNSGQCTGAGDLDGEVGCLISEGPWLFAGLPNAIKAWNFQAQTELSLSGPVGQVYSMVVDNDMLFAGTEEGTILAWKCGTETNIPEPAAMMKGHNGAVCSLVVGANNRLYSGSSDNTIRVWDLETFKCIQTLHGHTRDVKSVICWDKYLLSASLDNTLKVWAATESGNLEVVYELKEECGVVALCGMTDAEAQPILFCSYKDNTVRIYDLPSFNERGRIFSKQEVQVIQIGIGGLFFTGDATGQLSVWEMLGVPCAVAS</sequence>
<evidence type="ECO:0000313" key="10">
    <source>
        <dbReference type="EMBL" id="KAL2516485.1"/>
    </source>
</evidence>
<evidence type="ECO:0000256" key="2">
    <source>
        <dbReference type="ARBA" id="ARBA00022723"/>
    </source>
</evidence>
<dbReference type="PROSITE" id="PS00678">
    <property type="entry name" value="WD_REPEATS_1"/>
    <property type="match status" value="1"/>
</dbReference>
<dbReference type="SMART" id="SM00320">
    <property type="entry name" value="WD40"/>
    <property type="match status" value="6"/>
</dbReference>
<dbReference type="GO" id="GO:0008270">
    <property type="term" value="F:zinc ion binding"/>
    <property type="evidence" value="ECO:0007669"/>
    <property type="project" value="UniProtKB-KW"/>
</dbReference>
<dbReference type="PROSITE" id="PS50103">
    <property type="entry name" value="ZF_C3H1"/>
    <property type="match status" value="2"/>
</dbReference>
<feature type="zinc finger region" description="C3H1-type" evidence="7">
    <location>
        <begin position="59"/>
        <end position="85"/>
    </location>
</feature>
<feature type="region of interest" description="Disordered" evidence="8">
    <location>
        <begin position="150"/>
        <end position="169"/>
    </location>
</feature>
<dbReference type="InterPro" id="IPR044715">
    <property type="entry name" value="WDR86-like"/>
</dbReference>
<evidence type="ECO:0000256" key="8">
    <source>
        <dbReference type="SAM" id="MobiDB-lite"/>
    </source>
</evidence>
<evidence type="ECO:0000313" key="11">
    <source>
        <dbReference type="Proteomes" id="UP001604277"/>
    </source>
</evidence>
<dbReference type="InterPro" id="IPR000571">
    <property type="entry name" value="Znf_CCCH"/>
</dbReference>
<proteinExistence type="predicted"/>
<feature type="compositionally biased region" description="Basic and acidic residues" evidence="8">
    <location>
        <begin position="150"/>
        <end position="161"/>
    </location>
</feature>
<feature type="repeat" description="WD" evidence="6">
    <location>
        <begin position="231"/>
        <end position="272"/>
    </location>
</feature>
<keyword evidence="11" id="KW-1185">Reference proteome</keyword>
<dbReference type="InterPro" id="IPR019775">
    <property type="entry name" value="WD40_repeat_CS"/>
</dbReference>
<dbReference type="Pfam" id="PF00400">
    <property type="entry name" value="WD40"/>
    <property type="match status" value="3"/>
</dbReference>
<dbReference type="AlphaFoldDB" id="A0ABD1TVL2"/>
<dbReference type="PANTHER" id="PTHR44489">
    <property type="match status" value="1"/>
</dbReference>
<dbReference type="PANTHER" id="PTHR44489:SF16">
    <property type="entry name" value="ANAPHASE-PROMOTING COMPLEX SUBUNIT 4 WD40 DOMAIN-CONTAINING PROTEIN"/>
    <property type="match status" value="1"/>
</dbReference>
<keyword evidence="4 7" id="KW-0863">Zinc-finger</keyword>
<feature type="region of interest" description="Disordered" evidence="8">
    <location>
        <begin position="80"/>
        <end position="138"/>
    </location>
</feature>
<dbReference type="Gene3D" id="2.130.10.10">
    <property type="entry name" value="YVTN repeat-like/Quinoprotein amine dehydrogenase"/>
    <property type="match status" value="2"/>
</dbReference>
<evidence type="ECO:0000256" key="1">
    <source>
        <dbReference type="ARBA" id="ARBA00022574"/>
    </source>
</evidence>
<evidence type="ECO:0000256" key="3">
    <source>
        <dbReference type="ARBA" id="ARBA00022737"/>
    </source>
</evidence>
<keyword evidence="3" id="KW-0677">Repeat</keyword>
<feature type="repeat" description="WD" evidence="6">
    <location>
        <begin position="354"/>
        <end position="394"/>
    </location>
</feature>
<dbReference type="InterPro" id="IPR001680">
    <property type="entry name" value="WD40_rpt"/>
</dbReference>
<dbReference type="InterPro" id="IPR036322">
    <property type="entry name" value="WD40_repeat_dom_sf"/>
</dbReference>
<dbReference type="PROSITE" id="PS50294">
    <property type="entry name" value="WD_REPEATS_REGION"/>
    <property type="match status" value="2"/>
</dbReference>
<feature type="zinc finger region" description="C3H1-type" evidence="7">
    <location>
        <begin position="193"/>
        <end position="220"/>
    </location>
</feature>
<gene>
    <name evidence="10" type="ORF">Fot_30456</name>
</gene>
<keyword evidence="2 7" id="KW-0479">Metal-binding</keyword>
<evidence type="ECO:0000256" key="6">
    <source>
        <dbReference type="PROSITE-ProRule" id="PRU00221"/>
    </source>
</evidence>
<dbReference type="InterPro" id="IPR015943">
    <property type="entry name" value="WD40/YVTN_repeat-like_dom_sf"/>
</dbReference>
<evidence type="ECO:0000256" key="7">
    <source>
        <dbReference type="PROSITE-ProRule" id="PRU00723"/>
    </source>
</evidence>
<dbReference type="PRINTS" id="PR00320">
    <property type="entry name" value="GPROTEINBRPT"/>
</dbReference>
<evidence type="ECO:0000256" key="5">
    <source>
        <dbReference type="ARBA" id="ARBA00022833"/>
    </source>
</evidence>
<organism evidence="10 11">
    <name type="scientific">Forsythia ovata</name>
    <dbReference type="NCBI Taxonomy" id="205694"/>
    <lineage>
        <taxon>Eukaryota</taxon>
        <taxon>Viridiplantae</taxon>
        <taxon>Streptophyta</taxon>
        <taxon>Embryophyta</taxon>
        <taxon>Tracheophyta</taxon>
        <taxon>Spermatophyta</taxon>
        <taxon>Magnoliopsida</taxon>
        <taxon>eudicotyledons</taxon>
        <taxon>Gunneridae</taxon>
        <taxon>Pentapetalae</taxon>
        <taxon>asterids</taxon>
        <taxon>lamiids</taxon>
        <taxon>Lamiales</taxon>
        <taxon>Oleaceae</taxon>
        <taxon>Forsythieae</taxon>
        <taxon>Forsythia</taxon>
    </lineage>
</organism>
<dbReference type="SUPFAM" id="SSF50978">
    <property type="entry name" value="WD40 repeat-like"/>
    <property type="match status" value="1"/>
</dbReference>